<dbReference type="Gene3D" id="3.30.460.80">
    <property type="entry name" value="NADH:ubiquinone oxidoreductase, 30kDa subunit"/>
    <property type="match status" value="1"/>
</dbReference>
<gene>
    <name evidence="3" type="primary">nuoC</name>
    <name evidence="6" type="ORF">EDD34_3642</name>
</gene>
<dbReference type="InterPro" id="IPR010218">
    <property type="entry name" value="NADH_DH_suC"/>
</dbReference>
<evidence type="ECO:0000256" key="1">
    <source>
        <dbReference type="ARBA" id="ARBA00007569"/>
    </source>
</evidence>
<feature type="region of interest" description="Disordered" evidence="4">
    <location>
        <begin position="264"/>
        <end position="286"/>
    </location>
</feature>
<dbReference type="Proteomes" id="UP000280501">
    <property type="component" value="Unassembled WGS sequence"/>
</dbReference>
<evidence type="ECO:0000256" key="3">
    <source>
        <dbReference type="HAMAP-Rule" id="MF_01357"/>
    </source>
</evidence>
<dbReference type="SUPFAM" id="SSF143243">
    <property type="entry name" value="Nqo5-like"/>
    <property type="match status" value="1"/>
</dbReference>
<organism evidence="6 7">
    <name type="scientific">Myceligenerans xiligouense</name>
    <dbReference type="NCBI Taxonomy" id="253184"/>
    <lineage>
        <taxon>Bacteria</taxon>
        <taxon>Bacillati</taxon>
        <taxon>Actinomycetota</taxon>
        <taxon>Actinomycetes</taxon>
        <taxon>Micrococcales</taxon>
        <taxon>Promicromonosporaceae</taxon>
        <taxon>Myceligenerans</taxon>
    </lineage>
</organism>
<dbReference type="NCBIfam" id="TIGR01961">
    <property type="entry name" value="NuoC_fam"/>
    <property type="match status" value="1"/>
</dbReference>
<proteinExistence type="inferred from homology"/>
<protein>
    <recommendedName>
        <fullName evidence="3">NADH-quinone oxidoreductase subunit C</fullName>
        <ecNumber evidence="3">7.1.1.-</ecNumber>
    </recommendedName>
    <alternativeName>
        <fullName evidence="3">NADH dehydrogenase I subunit C</fullName>
    </alternativeName>
    <alternativeName>
        <fullName evidence="3">NDH-1 subunit C</fullName>
    </alternativeName>
</protein>
<dbReference type="OrthoDB" id="9803286at2"/>
<reference evidence="6 7" key="1">
    <citation type="submission" date="2018-11" db="EMBL/GenBank/DDBJ databases">
        <title>Sequencing the genomes of 1000 actinobacteria strains.</title>
        <authorList>
            <person name="Klenk H.-P."/>
        </authorList>
    </citation>
    <scope>NUCLEOTIDE SEQUENCE [LARGE SCALE GENOMIC DNA]</scope>
    <source>
        <strain evidence="6 7">DSM 15700</strain>
    </source>
</reference>
<keyword evidence="2 3" id="KW-0813">Transport</keyword>
<feature type="compositionally biased region" description="Basic and acidic residues" evidence="4">
    <location>
        <begin position="7"/>
        <end position="20"/>
    </location>
</feature>
<keyword evidence="3" id="KW-0520">NAD</keyword>
<dbReference type="InterPro" id="IPR037232">
    <property type="entry name" value="NADH_quin_OxRdtase_su_C/D-like"/>
</dbReference>
<dbReference type="EC" id="7.1.1.-" evidence="3"/>
<dbReference type="HAMAP" id="MF_01357">
    <property type="entry name" value="NDH1_NuoC"/>
    <property type="match status" value="1"/>
</dbReference>
<dbReference type="AlphaFoldDB" id="A0A3N4YQT2"/>
<keyword evidence="3" id="KW-1003">Cell membrane</keyword>
<comment type="subunit">
    <text evidence="3">NDH-1 is composed of 14 different subunits. Subunits NuoB, C, D, E, F, and G constitute the peripheral sector of the complex.</text>
</comment>
<evidence type="ECO:0000313" key="6">
    <source>
        <dbReference type="EMBL" id="RPF22963.1"/>
    </source>
</evidence>
<evidence type="ECO:0000256" key="4">
    <source>
        <dbReference type="SAM" id="MobiDB-lite"/>
    </source>
</evidence>
<comment type="caution">
    <text evidence="6">The sequence shown here is derived from an EMBL/GenBank/DDBJ whole genome shotgun (WGS) entry which is preliminary data.</text>
</comment>
<comment type="function">
    <text evidence="3">NDH-1 shuttles electrons from NADH, via FMN and iron-sulfur (Fe-S) centers, to quinones in the respiratory chain. The immediate electron acceptor for the enzyme in this species is believed to be a menaquinone. Couples the redox reaction to proton translocation (for every two electrons transferred, four hydrogen ions are translocated across the cytoplasmic membrane), and thus conserves the redox energy in a proton gradient.</text>
</comment>
<keyword evidence="3" id="KW-0472">Membrane</keyword>
<name>A0A3N4YQT2_9MICO</name>
<dbReference type="GO" id="GO:0005886">
    <property type="term" value="C:plasma membrane"/>
    <property type="evidence" value="ECO:0007669"/>
    <property type="project" value="UniProtKB-SubCell"/>
</dbReference>
<evidence type="ECO:0000313" key="7">
    <source>
        <dbReference type="Proteomes" id="UP000280501"/>
    </source>
</evidence>
<dbReference type="NCBIfam" id="NF005856">
    <property type="entry name" value="PRK07785.1"/>
    <property type="match status" value="1"/>
</dbReference>
<dbReference type="PANTHER" id="PTHR10884">
    <property type="entry name" value="NADH DEHYDROGENASE UBIQUINONE IRON-SULFUR PROTEIN 3"/>
    <property type="match status" value="1"/>
</dbReference>
<feature type="domain" description="NADH:ubiquinone oxidoreductase 30kDa subunit" evidence="5">
    <location>
        <begin position="144"/>
        <end position="266"/>
    </location>
</feature>
<dbReference type="GO" id="GO:0050136">
    <property type="term" value="F:NADH dehydrogenase (quinone) (non-electrogenic) activity"/>
    <property type="evidence" value="ECO:0007669"/>
    <property type="project" value="UniProtKB-UniRule"/>
</dbReference>
<dbReference type="GO" id="GO:0008137">
    <property type="term" value="F:NADH dehydrogenase (ubiquinone) activity"/>
    <property type="evidence" value="ECO:0007669"/>
    <property type="project" value="InterPro"/>
</dbReference>
<keyword evidence="7" id="KW-1185">Reference proteome</keyword>
<dbReference type="InterPro" id="IPR001268">
    <property type="entry name" value="NADH_UbQ_OxRdtase_30kDa_su"/>
</dbReference>
<feature type="region of interest" description="Disordered" evidence="4">
    <location>
        <begin position="1"/>
        <end position="50"/>
    </location>
</feature>
<sequence>MSDEKDEATPDKVTPDKATPDKAAQGRALQDKAAQDTGLPGSGAGGDPSDLERVALPLEVVEVRHGMFGAHDSGDTSGYGGLVRPVAMPGPSSRPYGSWFDRVVDVLTEVLREEGTDPDAAIEKVVVDLHGADSAEAPRAELTLHVAREHLKPVCQALRDDQDLRFELSLGVSGVHYPHETGRELHAVYHLVSVTHNHRLRLEVTAPDEDPHIPSTTSVYPANDWHERETYDFFGIVFDGHPGLARIEMPDDWEGHPQRKDYPLGGIPVEYKGATVPPPDTRRAYS</sequence>
<comment type="similarity">
    <text evidence="1 3">Belongs to the complex I 30 kDa subunit family.</text>
</comment>
<keyword evidence="3" id="KW-0874">Quinone</keyword>
<dbReference type="EMBL" id="RKQZ01000001">
    <property type="protein sequence ID" value="RPF22963.1"/>
    <property type="molecule type" value="Genomic_DNA"/>
</dbReference>
<keyword evidence="3" id="KW-1278">Translocase</keyword>
<comment type="subcellular location">
    <subcellularLocation>
        <location evidence="3">Cell membrane</location>
        <topology evidence="3">Peripheral membrane protein</topology>
        <orientation evidence="3">Cytoplasmic side</orientation>
    </subcellularLocation>
</comment>
<evidence type="ECO:0000259" key="5">
    <source>
        <dbReference type="Pfam" id="PF00329"/>
    </source>
</evidence>
<dbReference type="GO" id="GO:0048038">
    <property type="term" value="F:quinone binding"/>
    <property type="evidence" value="ECO:0007669"/>
    <property type="project" value="UniProtKB-KW"/>
</dbReference>
<accession>A0A3N4YQT2</accession>
<comment type="catalytic activity">
    <reaction evidence="3">
        <text>a quinone + NADH + 5 H(+)(in) = a quinol + NAD(+) + 4 H(+)(out)</text>
        <dbReference type="Rhea" id="RHEA:57888"/>
        <dbReference type="ChEBI" id="CHEBI:15378"/>
        <dbReference type="ChEBI" id="CHEBI:24646"/>
        <dbReference type="ChEBI" id="CHEBI:57540"/>
        <dbReference type="ChEBI" id="CHEBI:57945"/>
        <dbReference type="ChEBI" id="CHEBI:132124"/>
    </reaction>
</comment>
<dbReference type="PANTHER" id="PTHR10884:SF14">
    <property type="entry name" value="NADH DEHYDROGENASE [UBIQUINONE] IRON-SULFUR PROTEIN 3, MITOCHONDRIAL"/>
    <property type="match status" value="1"/>
</dbReference>
<dbReference type="Pfam" id="PF00329">
    <property type="entry name" value="Complex1_30kDa"/>
    <property type="match status" value="1"/>
</dbReference>
<evidence type="ECO:0000256" key="2">
    <source>
        <dbReference type="ARBA" id="ARBA00022448"/>
    </source>
</evidence>